<gene>
    <name evidence="5" type="ORF">INT45_001853</name>
</gene>
<dbReference type="GO" id="GO:0003712">
    <property type="term" value="F:transcription coregulator activity"/>
    <property type="evidence" value="ECO:0007669"/>
    <property type="project" value="TreeGrafter"/>
</dbReference>
<dbReference type="PROSITE" id="PS51184">
    <property type="entry name" value="JMJC"/>
    <property type="match status" value="1"/>
</dbReference>
<keyword evidence="6" id="KW-1185">Reference proteome</keyword>
<dbReference type="GO" id="GO:0046872">
    <property type="term" value="F:metal ion binding"/>
    <property type="evidence" value="ECO:0007669"/>
    <property type="project" value="UniProtKB-KW"/>
</dbReference>
<protein>
    <recommendedName>
        <fullName evidence="4">JmjC domain-containing protein</fullName>
    </recommendedName>
</protein>
<reference evidence="5 6" key="1">
    <citation type="submission" date="2020-12" db="EMBL/GenBank/DDBJ databases">
        <title>Metabolic potential, ecology and presence of endohyphal bacteria is reflected in genomic diversity of Mucoromycotina.</title>
        <authorList>
            <person name="Muszewska A."/>
            <person name="Okrasinska A."/>
            <person name="Steczkiewicz K."/>
            <person name="Drgas O."/>
            <person name="Orlowska M."/>
            <person name="Perlinska-Lenart U."/>
            <person name="Aleksandrzak-Piekarczyk T."/>
            <person name="Szatraj K."/>
            <person name="Zielenkiewicz U."/>
            <person name="Pilsyk S."/>
            <person name="Malc E."/>
            <person name="Mieczkowski P."/>
            <person name="Kruszewska J.S."/>
            <person name="Biernat P."/>
            <person name="Pawlowska J."/>
        </authorList>
    </citation>
    <scope>NUCLEOTIDE SEQUENCE [LARGE SCALE GENOMIC DNA]</scope>
    <source>
        <strain evidence="5 6">CBS 142.35</strain>
    </source>
</reference>
<keyword evidence="2" id="KW-0479">Metal-binding</keyword>
<evidence type="ECO:0000256" key="2">
    <source>
        <dbReference type="ARBA" id="ARBA00022723"/>
    </source>
</evidence>
<dbReference type="SUPFAM" id="SSF57850">
    <property type="entry name" value="RING/U-box"/>
    <property type="match status" value="1"/>
</dbReference>
<dbReference type="EMBL" id="JAEPRB010000168">
    <property type="protein sequence ID" value="KAG2219681.1"/>
    <property type="molecule type" value="Genomic_DNA"/>
</dbReference>
<comment type="subcellular location">
    <subcellularLocation>
        <location evidence="1">Nucleus</location>
    </subcellularLocation>
</comment>
<evidence type="ECO:0000313" key="5">
    <source>
        <dbReference type="EMBL" id="KAG2219681.1"/>
    </source>
</evidence>
<dbReference type="OrthoDB" id="1667110at2759"/>
<dbReference type="PANTHER" id="PTHR12549">
    <property type="entry name" value="JMJC DOMAIN-CONTAINING HISTONE DEMETHYLATION PROTEIN"/>
    <property type="match status" value="1"/>
</dbReference>
<dbReference type="GO" id="GO:0031490">
    <property type="term" value="F:chromatin DNA binding"/>
    <property type="evidence" value="ECO:0007669"/>
    <property type="project" value="TreeGrafter"/>
</dbReference>
<dbReference type="GO" id="GO:0032454">
    <property type="term" value="F:histone H3K9 demethylase activity"/>
    <property type="evidence" value="ECO:0007669"/>
    <property type="project" value="InterPro"/>
</dbReference>
<name>A0A8H7VE35_9FUNG</name>
<dbReference type="Pfam" id="PF02373">
    <property type="entry name" value="JmjC"/>
    <property type="match status" value="1"/>
</dbReference>
<proteinExistence type="predicted"/>
<evidence type="ECO:0000259" key="4">
    <source>
        <dbReference type="PROSITE" id="PS51184"/>
    </source>
</evidence>
<dbReference type="Gene3D" id="2.60.120.650">
    <property type="entry name" value="Cupin"/>
    <property type="match status" value="1"/>
</dbReference>
<accession>A0A8H7VE35</accession>
<dbReference type="SMART" id="SM00558">
    <property type="entry name" value="JmjC"/>
    <property type="match status" value="1"/>
</dbReference>
<dbReference type="PANTHER" id="PTHR12549:SF38">
    <property type="entry name" value="JMJC DOMAIN-CONTAINING HISTONE DEMETHYLASE 2, ISOFORM A"/>
    <property type="match status" value="1"/>
</dbReference>
<dbReference type="GO" id="GO:0000118">
    <property type="term" value="C:histone deacetylase complex"/>
    <property type="evidence" value="ECO:0007669"/>
    <property type="project" value="TreeGrafter"/>
</dbReference>
<evidence type="ECO:0000256" key="3">
    <source>
        <dbReference type="ARBA" id="ARBA00023242"/>
    </source>
</evidence>
<evidence type="ECO:0000313" key="6">
    <source>
        <dbReference type="Proteomes" id="UP000646827"/>
    </source>
</evidence>
<sequence length="623" mass="72068">MTTSPKPTKPKLIPKRQIKPDIVRKNLHKSIKSFTLQRTGCWNPTSKIKIDRCKPCIAKKNEGCRFINIRAFPTSAFESATSTTEYRENDIVLEDDPYFMDYDGPDPISKYKKLTTMTITKTNYRNIVLQKFCKAFTKMLQEDSQRVIEHGTLIRRRAPLDNVRHVCDMCLTSIFNLHYMCSVCALDLCVDCYDKNWEEKQNSRLAHCTYRRKHTKEHMVPVIKYKTATLEQFKEQSSKMDEDSKKDNTLYSNMTSTDTHLNESVSTKTTKDENIVANDEAFMSDENDFLIVDADALTLDSFRTCWGMGKPIMVKNVMDKDSQELWSPESFINKYSVEEKEDGSKKRKIKVKTMTEVINCENGFVHETSVENFFKEYINPTLRKGYKKGEPVVLKIKDWPPKHDFGEQFPDLYTDFMRILPVKEYCTVNGYFNLSNRLPIELLPPDLGPKMFIAYGSDQGEQSVGTTKLHCDMADAVNVMCHANKSDDCAAAIWDIFPYESMSTIRSFVKKIALEQNKKIIDPIHDQWLYLNDTLLERLEKEHGVKSWRLYQNPGDAVFIPAGCAHQVSNYHSAIKCAYDFVSPENVERCLDITRQFGCVRREDALQLKNTLLFAWSKLYSSD</sequence>
<evidence type="ECO:0000256" key="1">
    <source>
        <dbReference type="ARBA" id="ARBA00004123"/>
    </source>
</evidence>
<dbReference type="InterPro" id="IPR003347">
    <property type="entry name" value="JmjC_dom"/>
</dbReference>
<comment type="caution">
    <text evidence="5">The sequence shown here is derived from an EMBL/GenBank/DDBJ whole genome shotgun (WGS) entry which is preliminary data.</text>
</comment>
<dbReference type="GO" id="GO:0000785">
    <property type="term" value="C:chromatin"/>
    <property type="evidence" value="ECO:0007669"/>
    <property type="project" value="TreeGrafter"/>
</dbReference>
<dbReference type="Proteomes" id="UP000646827">
    <property type="component" value="Unassembled WGS sequence"/>
</dbReference>
<dbReference type="SUPFAM" id="SSF51197">
    <property type="entry name" value="Clavaminate synthase-like"/>
    <property type="match status" value="1"/>
</dbReference>
<keyword evidence="3" id="KW-0539">Nucleus</keyword>
<dbReference type="AlphaFoldDB" id="A0A8H7VE35"/>
<organism evidence="5 6">
    <name type="scientific">Circinella minor</name>
    <dbReference type="NCBI Taxonomy" id="1195481"/>
    <lineage>
        <taxon>Eukaryota</taxon>
        <taxon>Fungi</taxon>
        <taxon>Fungi incertae sedis</taxon>
        <taxon>Mucoromycota</taxon>
        <taxon>Mucoromycotina</taxon>
        <taxon>Mucoromycetes</taxon>
        <taxon>Mucorales</taxon>
        <taxon>Lichtheimiaceae</taxon>
        <taxon>Circinella</taxon>
    </lineage>
</organism>
<dbReference type="InterPro" id="IPR045109">
    <property type="entry name" value="LSDs-like"/>
</dbReference>
<dbReference type="GO" id="GO:0006357">
    <property type="term" value="P:regulation of transcription by RNA polymerase II"/>
    <property type="evidence" value="ECO:0007669"/>
    <property type="project" value="TreeGrafter"/>
</dbReference>
<feature type="domain" description="JmjC" evidence="4">
    <location>
        <begin position="427"/>
        <end position="598"/>
    </location>
</feature>